<keyword evidence="8" id="KW-0847">Vitamin C</keyword>
<dbReference type="GO" id="GO:0031418">
    <property type="term" value="F:L-ascorbic acid binding"/>
    <property type="evidence" value="ECO:0007669"/>
    <property type="project" value="UniProtKB-KW"/>
</dbReference>
<evidence type="ECO:0000256" key="7">
    <source>
        <dbReference type="ARBA" id="ARBA00022824"/>
    </source>
</evidence>
<dbReference type="GO" id="GO:0004656">
    <property type="term" value="F:procollagen-proline 4-dioxygenase activity"/>
    <property type="evidence" value="ECO:0007669"/>
    <property type="project" value="UniProtKB-EC"/>
</dbReference>
<dbReference type="PROSITE" id="PS51471">
    <property type="entry name" value="FE2OG_OXY"/>
    <property type="match status" value="1"/>
</dbReference>
<keyword evidence="15" id="KW-1185">Reference proteome</keyword>
<dbReference type="Gene3D" id="1.25.40.10">
    <property type="entry name" value="Tetratricopeptide repeat domain"/>
    <property type="match status" value="1"/>
</dbReference>
<keyword evidence="11" id="KW-0408">Iron</keyword>
<comment type="subcellular location">
    <subcellularLocation>
        <location evidence="3">Endoplasmic reticulum lumen</location>
    </subcellularLocation>
</comment>
<evidence type="ECO:0000256" key="2">
    <source>
        <dbReference type="ARBA" id="ARBA00002035"/>
    </source>
</evidence>
<evidence type="ECO:0000256" key="4">
    <source>
        <dbReference type="ARBA" id="ARBA00006511"/>
    </source>
</evidence>
<name>A0A6J2TD41_DROLE</name>
<comment type="function">
    <text evidence="2">Catalyzes the post-translational formation of 4-hydroxyproline in -Xaa-Pro-Gly- sequences in collagens and other proteins.</text>
</comment>
<dbReference type="Gene3D" id="2.60.120.620">
    <property type="entry name" value="q2cbj1_9rhob like domain"/>
    <property type="match status" value="1"/>
</dbReference>
<keyword evidence="10" id="KW-0560">Oxidoreductase</keyword>
<evidence type="ECO:0000256" key="12">
    <source>
        <dbReference type="ARBA" id="ARBA00023180"/>
    </source>
</evidence>
<dbReference type="Proteomes" id="UP000504634">
    <property type="component" value="Unplaced"/>
</dbReference>
<evidence type="ECO:0000313" key="16">
    <source>
        <dbReference type="RefSeq" id="XP_030372902.1"/>
    </source>
</evidence>
<dbReference type="Pfam" id="PF08336">
    <property type="entry name" value="P4Ha_N"/>
    <property type="match status" value="1"/>
</dbReference>
<evidence type="ECO:0000256" key="13">
    <source>
        <dbReference type="SAM" id="SignalP"/>
    </source>
</evidence>
<evidence type="ECO:0000256" key="5">
    <source>
        <dbReference type="ARBA" id="ARBA00012269"/>
    </source>
</evidence>
<comment type="cofactor">
    <cofactor evidence="1">
        <name>L-ascorbate</name>
        <dbReference type="ChEBI" id="CHEBI:38290"/>
    </cofactor>
</comment>
<comment type="similarity">
    <text evidence="4">Belongs to the P4HA family.</text>
</comment>
<evidence type="ECO:0000256" key="11">
    <source>
        <dbReference type="ARBA" id="ARBA00023004"/>
    </source>
</evidence>
<gene>
    <name evidence="16" type="primary">LOC115622918</name>
</gene>
<evidence type="ECO:0000256" key="10">
    <source>
        <dbReference type="ARBA" id="ARBA00023002"/>
    </source>
</evidence>
<dbReference type="PANTHER" id="PTHR10869:SF244">
    <property type="entry name" value="PROLYL 4-HYDROXYLASE SUBUNIT ALPHA-2"/>
    <property type="match status" value="1"/>
</dbReference>
<evidence type="ECO:0000256" key="3">
    <source>
        <dbReference type="ARBA" id="ARBA00004319"/>
    </source>
</evidence>
<dbReference type="InterPro" id="IPR013547">
    <property type="entry name" value="P4H_N"/>
</dbReference>
<dbReference type="GO" id="GO:0005506">
    <property type="term" value="F:iron ion binding"/>
    <property type="evidence" value="ECO:0007669"/>
    <property type="project" value="InterPro"/>
</dbReference>
<dbReference type="EC" id="1.14.11.2" evidence="5"/>
<keyword evidence="9" id="KW-0223">Dioxygenase</keyword>
<protein>
    <recommendedName>
        <fullName evidence="5">procollagen-proline 4-dioxygenase</fullName>
        <ecNumber evidence="5">1.14.11.2</ecNumber>
    </recommendedName>
</protein>
<reference evidence="16" key="1">
    <citation type="submission" date="2025-08" db="UniProtKB">
        <authorList>
            <consortium name="RefSeq"/>
        </authorList>
    </citation>
    <scope>IDENTIFICATION</scope>
    <source>
        <strain evidence="16">11010-0011.00</strain>
        <tissue evidence="16">Whole body</tissue>
    </source>
</reference>
<sequence>MVLPLFILSQVLLFGMNIGVIGGQEEVIYSTSILGLAELKKVEELYIARLVNYTDALQKKVEALKTFIETVNQTKFETVEERMKFVSNPLNAFGLVRRVHVDLQKIQKYIKKRASKDLREMENLLAKAPSDDDMNEALKGMHRIQKIYDLQATDLFKGLLSGVQYNARLSSYDCLAIADYIFNKTEYTRAAEWYKVGLYYFKPIVNRILKQIFNIDHLDTRKKYLLCRLKINGPKRTQQFLAELTKEPKAFVQETLPTTMELGCRELFAKRNRMRCRYNFTTTPFLRLAPMKMEEISRYPPIWLYHDVISDSDIATLTSYSLSDLSQGWTDQYKKENEKERTFQTTPYYSDGGPLDKRLHSRIVDMTGLDVGSRTNFKVANYGLGGYFPNHTDFLNITKHPSKYYNNKVDDRLATVIFYIGDVPQGGNIVFPRARISVRPQKGTALFWYNLHNDGKPNMLSEHTVCPVIVGNKWTLTSSILEREQMFLKPCYK</sequence>
<dbReference type="SMART" id="SM00702">
    <property type="entry name" value="P4Hc"/>
    <property type="match status" value="1"/>
</dbReference>
<keyword evidence="6" id="KW-0479">Metal-binding</keyword>
<dbReference type="InterPro" id="IPR045054">
    <property type="entry name" value="P4HA-like"/>
</dbReference>
<accession>A0A6J2TD41</accession>
<dbReference type="Gene3D" id="6.10.140.1460">
    <property type="match status" value="1"/>
</dbReference>
<dbReference type="GO" id="GO:0005788">
    <property type="term" value="C:endoplasmic reticulum lumen"/>
    <property type="evidence" value="ECO:0007669"/>
    <property type="project" value="UniProtKB-SubCell"/>
</dbReference>
<keyword evidence="7" id="KW-0256">Endoplasmic reticulum</keyword>
<dbReference type="InterPro" id="IPR011990">
    <property type="entry name" value="TPR-like_helical_dom_sf"/>
</dbReference>
<dbReference type="GeneID" id="115622918"/>
<feature type="chain" id="PRO_5026772777" description="procollagen-proline 4-dioxygenase" evidence="13">
    <location>
        <begin position="24"/>
        <end position="493"/>
    </location>
</feature>
<dbReference type="InterPro" id="IPR005123">
    <property type="entry name" value="Oxoglu/Fe-dep_dioxygenase_dom"/>
</dbReference>
<evidence type="ECO:0000256" key="1">
    <source>
        <dbReference type="ARBA" id="ARBA00001961"/>
    </source>
</evidence>
<dbReference type="Pfam" id="PF13640">
    <property type="entry name" value="2OG-FeII_Oxy_3"/>
    <property type="match status" value="1"/>
</dbReference>
<dbReference type="InterPro" id="IPR006620">
    <property type="entry name" value="Pro_4_hyd_alph"/>
</dbReference>
<evidence type="ECO:0000256" key="8">
    <source>
        <dbReference type="ARBA" id="ARBA00022896"/>
    </source>
</evidence>
<feature type="signal peptide" evidence="13">
    <location>
        <begin position="1"/>
        <end position="23"/>
    </location>
</feature>
<evidence type="ECO:0000256" key="6">
    <source>
        <dbReference type="ARBA" id="ARBA00022723"/>
    </source>
</evidence>
<evidence type="ECO:0000259" key="14">
    <source>
        <dbReference type="PROSITE" id="PS51471"/>
    </source>
</evidence>
<dbReference type="InterPro" id="IPR044862">
    <property type="entry name" value="Pro_4_hyd_alph_FE2OG_OXY"/>
</dbReference>
<organism evidence="15 16">
    <name type="scientific">Drosophila lebanonensis</name>
    <name type="common">Fruit fly</name>
    <name type="synonym">Scaptodrosophila lebanonensis</name>
    <dbReference type="NCBI Taxonomy" id="7225"/>
    <lineage>
        <taxon>Eukaryota</taxon>
        <taxon>Metazoa</taxon>
        <taxon>Ecdysozoa</taxon>
        <taxon>Arthropoda</taxon>
        <taxon>Hexapoda</taxon>
        <taxon>Insecta</taxon>
        <taxon>Pterygota</taxon>
        <taxon>Neoptera</taxon>
        <taxon>Endopterygota</taxon>
        <taxon>Diptera</taxon>
        <taxon>Brachycera</taxon>
        <taxon>Muscomorpha</taxon>
        <taxon>Ephydroidea</taxon>
        <taxon>Drosophilidae</taxon>
        <taxon>Scaptodrosophila</taxon>
    </lineage>
</organism>
<feature type="domain" description="Fe2OG dioxygenase" evidence="14">
    <location>
        <begin position="372"/>
        <end position="482"/>
    </location>
</feature>
<proteinExistence type="inferred from homology"/>
<dbReference type="RefSeq" id="XP_030372902.1">
    <property type="nucleotide sequence ID" value="XM_030517042.1"/>
</dbReference>
<dbReference type="PANTHER" id="PTHR10869">
    <property type="entry name" value="PROLYL 4-HYDROXYLASE ALPHA SUBUNIT"/>
    <property type="match status" value="1"/>
</dbReference>
<dbReference type="AlphaFoldDB" id="A0A6J2TD41"/>
<keyword evidence="13" id="KW-0732">Signal</keyword>
<evidence type="ECO:0000313" key="15">
    <source>
        <dbReference type="Proteomes" id="UP000504634"/>
    </source>
</evidence>
<evidence type="ECO:0000256" key="9">
    <source>
        <dbReference type="ARBA" id="ARBA00022964"/>
    </source>
</evidence>
<keyword evidence="12" id="KW-0325">Glycoprotein</keyword>
<dbReference type="OrthoDB" id="420380at2759"/>